<dbReference type="AlphaFoldDB" id="A0A2K3NQM3"/>
<dbReference type="STRING" id="57577.A0A2K3NQM3"/>
<sequence>MKALTTKEDLAGATKRPACCVLVMTKPSKDELAQVVQEKLESEYDQVASDITD</sequence>
<reference evidence="1 2" key="1">
    <citation type="journal article" date="2014" name="Am. J. Bot.">
        <title>Genome assembly and annotation for red clover (Trifolium pratense; Fabaceae).</title>
        <authorList>
            <person name="Istvanek J."/>
            <person name="Jaros M."/>
            <person name="Krenek A."/>
            <person name="Repkova J."/>
        </authorList>
    </citation>
    <scope>NUCLEOTIDE SEQUENCE [LARGE SCALE GENOMIC DNA]</scope>
    <source>
        <strain evidence="2">cv. Tatra</strain>
        <tissue evidence="1">Young leaves</tissue>
    </source>
</reference>
<protein>
    <submittedName>
        <fullName evidence="1">H/ACA ribonucleoprotein complex subunit 2-like protein</fullName>
    </submittedName>
</protein>
<dbReference type="EMBL" id="ASHM01000747">
    <property type="protein sequence ID" value="PNY05334.1"/>
    <property type="molecule type" value="Genomic_DNA"/>
</dbReference>
<evidence type="ECO:0000313" key="1">
    <source>
        <dbReference type="EMBL" id="PNY05334.1"/>
    </source>
</evidence>
<comment type="caution">
    <text evidence="1">The sequence shown here is derived from an EMBL/GenBank/DDBJ whole genome shotgun (WGS) entry which is preliminary data.</text>
</comment>
<evidence type="ECO:0000313" key="2">
    <source>
        <dbReference type="Proteomes" id="UP000236291"/>
    </source>
</evidence>
<gene>
    <name evidence="1" type="ORF">L195_g001781</name>
</gene>
<dbReference type="Proteomes" id="UP000236291">
    <property type="component" value="Unassembled WGS sequence"/>
</dbReference>
<keyword evidence="1" id="KW-0687">Ribonucleoprotein</keyword>
<name>A0A2K3NQM3_TRIPR</name>
<proteinExistence type="predicted"/>
<reference evidence="1 2" key="2">
    <citation type="journal article" date="2017" name="Front. Plant Sci.">
        <title>Gene Classification and Mining of Molecular Markers Useful in Red Clover (Trifolium pratense) Breeding.</title>
        <authorList>
            <person name="Istvanek J."/>
            <person name="Dluhosova J."/>
            <person name="Dluhos P."/>
            <person name="Patkova L."/>
            <person name="Nedelnik J."/>
            <person name="Repkova J."/>
        </authorList>
    </citation>
    <scope>NUCLEOTIDE SEQUENCE [LARGE SCALE GENOMIC DNA]</scope>
    <source>
        <strain evidence="2">cv. Tatra</strain>
        <tissue evidence="1">Young leaves</tissue>
    </source>
</reference>
<dbReference type="GO" id="GO:1990904">
    <property type="term" value="C:ribonucleoprotein complex"/>
    <property type="evidence" value="ECO:0007669"/>
    <property type="project" value="UniProtKB-KW"/>
</dbReference>
<accession>A0A2K3NQM3</accession>
<organism evidence="1 2">
    <name type="scientific">Trifolium pratense</name>
    <name type="common">Red clover</name>
    <dbReference type="NCBI Taxonomy" id="57577"/>
    <lineage>
        <taxon>Eukaryota</taxon>
        <taxon>Viridiplantae</taxon>
        <taxon>Streptophyta</taxon>
        <taxon>Embryophyta</taxon>
        <taxon>Tracheophyta</taxon>
        <taxon>Spermatophyta</taxon>
        <taxon>Magnoliopsida</taxon>
        <taxon>eudicotyledons</taxon>
        <taxon>Gunneridae</taxon>
        <taxon>Pentapetalae</taxon>
        <taxon>rosids</taxon>
        <taxon>fabids</taxon>
        <taxon>Fabales</taxon>
        <taxon>Fabaceae</taxon>
        <taxon>Papilionoideae</taxon>
        <taxon>50 kb inversion clade</taxon>
        <taxon>NPAAA clade</taxon>
        <taxon>Hologalegina</taxon>
        <taxon>IRL clade</taxon>
        <taxon>Trifolieae</taxon>
        <taxon>Trifolium</taxon>
    </lineage>
</organism>